<sequence>MCPVCNGILVETKACPKCGGEMTNIGRVTDFFGPYSPYMEFDSFLQRKKTSCLHVYSCLDCSFQDTVEINKIEA</sequence>
<proteinExistence type="predicted"/>
<comment type="caution">
    <text evidence="1">The sequence shown here is derived from an EMBL/GenBank/DDBJ whole genome shotgun (WGS) entry which is preliminary data.</text>
</comment>
<gene>
    <name evidence="1" type="ORF">PJ311_18015</name>
</gene>
<keyword evidence="2" id="KW-1185">Reference proteome</keyword>
<name>A0ABT4X8R1_9BACI</name>
<evidence type="ECO:0000313" key="2">
    <source>
        <dbReference type="Proteomes" id="UP001211894"/>
    </source>
</evidence>
<accession>A0ABT4X8R1</accession>
<protein>
    <submittedName>
        <fullName evidence="1">Uncharacterized protein</fullName>
    </submittedName>
</protein>
<dbReference type="Proteomes" id="UP001211894">
    <property type="component" value="Unassembled WGS sequence"/>
</dbReference>
<dbReference type="EMBL" id="JAQKAB010000017">
    <property type="protein sequence ID" value="MDA7028437.1"/>
    <property type="molecule type" value="Genomic_DNA"/>
</dbReference>
<evidence type="ECO:0000313" key="1">
    <source>
        <dbReference type="EMBL" id="MDA7028437.1"/>
    </source>
</evidence>
<dbReference type="RefSeq" id="WP_271342254.1">
    <property type="nucleotide sequence ID" value="NZ_JAQKAB010000017.1"/>
</dbReference>
<organism evidence="1 2">
    <name type="scientific">Bacillus changyiensis</name>
    <dbReference type="NCBI Taxonomy" id="3004103"/>
    <lineage>
        <taxon>Bacteria</taxon>
        <taxon>Bacillati</taxon>
        <taxon>Bacillota</taxon>
        <taxon>Bacilli</taxon>
        <taxon>Bacillales</taxon>
        <taxon>Bacillaceae</taxon>
        <taxon>Bacillus</taxon>
    </lineage>
</organism>
<reference evidence="1 2" key="1">
    <citation type="submission" date="2023-01" db="EMBL/GenBank/DDBJ databases">
        <title>Bacillus changyiensis sp. nov., isolated from a coastal deposit.</title>
        <authorList>
            <person name="Xiao G."/>
            <person name="Lai Q."/>
            <person name="Hu Z."/>
            <person name="Shao Z."/>
        </authorList>
    </citation>
    <scope>NUCLEOTIDE SEQUENCE [LARGE SCALE GENOMIC DNA]</scope>
    <source>
        <strain evidence="1 2">CLL-7-23</strain>
    </source>
</reference>